<accession>A0ABP8S6R9</accession>
<dbReference type="EMBL" id="BAABGU010000002">
    <property type="protein sequence ID" value="GAA4563450.1"/>
    <property type="molecule type" value="Genomic_DNA"/>
</dbReference>
<reference evidence="2" key="1">
    <citation type="journal article" date="2019" name="Int. J. Syst. Evol. Microbiol.">
        <title>The Global Catalogue of Microorganisms (GCM) 10K type strain sequencing project: providing services to taxonomists for standard genome sequencing and annotation.</title>
        <authorList>
            <consortium name="The Broad Institute Genomics Platform"/>
            <consortium name="The Broad Institute Genome Sequencing Center for Infectious Disease"/>
            <person name="Wu L."/>
            <person name="Ma J."/>
        </authorList>
    </citation>
    <scope>NUCLEOTIDE SEQUENCE [LARGE SCALE GENOMIC DNA]</scope>
    <source>
        <strain evidence="2">JCM 3175</strain>
    </source>
</reference>
<gene>
    <name evidence="1" type="ORF">GCM10023176_07420</name>
</gene>
<evidence type="ECO:0000313" key="2">
    <source>
        <dbReference type="Proteomes" id="UP001500307"/>
    </source>
</evidence>
<dbReference type="Proteomes" id="UP001500307">
    <property type="component" value="Unassembled WGS sequence"/>
</dbReference>
<evidence type="ECO:0000313" key="1">
    <source>
        <dbReference type="EMBL" id="GAA4563450.1"/>
    </source>
</evidence>
<organism evidence="1 2">
    <name type="scientific">Micromonospora coerulea</name>
    <dbReference type="NCBI Taxonomy" id="47856"/>
    <lineage>
        <taxon>Bacteria</taxon>
        <taxon>Bacillati</taxon>
        <taxon>Actinomycetota</taxon>
        <taxon>Actinomycetes</taxon>
        <taxon>Micromonosporales</taxon>
        <taxon>Micromonosporaceae</taxon>
        <taxon>Micromonospora</taxon>
    </lineage>
</organism>
<comment type="caution">
    <text evidence="1">The sequence shown here is derived from an EMBL/GenBank/DDBJ whole genome shotgun (WGS) entry which is preliminary data.</text>
</comment>
<keyword evidence="2" id="KW-1185">Reference proteome</keyword>
<sequence length="74" mass="7275">MAGSVLTSTATCTAYRAVCGGKPDAPGVQAPVAGRVLAVRVGWLAGLVRGMADAVIAAHWSDADLAVLAGGGRL</sequence>
<proteinExistence type="predicted"/>
<name>A0ABP8S6R9_9ACTN</name>
<protein>
    <submittedName>
        <fullName evidence="1">Uncharacterized protein</fullName>
    </submittedName>
</protein>